<dbReference type="OrthoDB" id="7220357at2"/>
<dbReference type="AlphaFoldDB" id="A0A149VCE3"/>
<feature type="signal peptide" evidence="1">
    <location>
        <begin position="1"/>
        <end position="24"/>
    </location>
</feature>
<evidence type="ECO:0000313" key="2">
    <source>
        <dbReference type="EMBL" id="KXV77909.1"/>
    </source>
</evidence>
<dbReference type="RefSeq" id="WP_062272185.1">
    <property type="nucleotide sequence ID" value="NZ_LIAA01000025.1"/>
</dbReference>
<keyword evidence="1" id="KW-0732">Signal</keyword>
<reference evidence="2 3" key="1">
    <citation type="submission" date="2015-06" db="EMBL/GenBank/DDBJ databases">
        <title>Improved classification and identification of acetic acid bacteria using matrix-assisted laser desorption/ionization time-of-flight mass spectrometry; Gluconobacter nephelii and Gluconobacter uchimurae are later heterotypic synonyms of Gluconobacter japonicus and Gluconobacter oxydans, respectively.</title>
        <authorList>
            <person name="Li L."/>
            <person name="Cleenwerck I."/>
            <person name="De Vuyst L."/>
            <person name="Vandamme P."/>
        </authorList>
    </citation>
    <scope>NUCLEOTIDE SEQUENCE [LARGE SCALE GENOMIC DNA]</scope>
    <source>
        <strain evidence="2 3">LMG 1545</strain>
    </source>
</reference>
<dbReference type="Proteomes" id="UP000075462">
    <property type="component" value="Unassembled WGS sequence"/>
</dbReference>
<accession>A0A149VCE3</accession>
<protein>
    <submittedName>
        <fullName evidence="2">Uncharacterized protein</fullName>
    </submittedName>
</protein>
<evidence type="ECO:0000256" key="1">
    <source>
        <dbReference type="SAM" id="SignalP"/>
    </source>
</evidence>
<organism evidence="2 3">
    <name type="scientific">Acetobacter cerevisiae</name>
    <dbReference type="NCBI Taxonomy" id="178900"/>
    <lineage>
        <taxon>Bacteria</taxon>
        <taxon>Pseudomonadati</taxon>
        <taxon>Pseudomonadota</taxon>
        <taxon>Alphaproteobacteria</taxon>
        <taxon>Acetobacterales</taxon>
        <taxon>Acetobacteraceae</taxon>
        <taxon>Acetobacter</taxon>
    </lineage>
</organism>
<gene>
    <name evidence="2" type="ORF">AD954_05305</name>
</gene>
<dbReference type="EMBL" id="LIAA01000025">
    <property type="protein sequence ID" value="KXV77909.1"/>
    <property type="molecule type" value="Genomic_DNA"/>
</dbReference>
<dbReference type="PATRIC" id="fig|178900.7.peg.843"/>
<sequence length="173" mass="18477">MKPFLSLSLSLFSALSLLTVSAHAQAASQSDRQMIAHAHWLSAEQARPATSSDTATLKAVPDPTKTAGQYHDLCGTRVTPKILPLDVGGTLGTLTAVIEEDPACFGGDGARYTLLDRTHHVVWQNSAAAIAILESRHDGVHDLSFGGPGPKTPVWSWSAARHAYQLRVVIDTE</sequence>
<comment type="caution">
    <text evidence="2">The sequence shown here is derived from an EMBL/GenBank/DDBJ whole genome shotgun (WGS) entry which is preliminary data.</text>
</comment>
<proteinExistence type="predicted"/>
<evidence type="ECO:0000313" key="3">
    <source>
        <dbReference type="Proteomes" id="UP000075462"/>
    </source>
</evidence>
<name>A0A149VCE3_9PROT</name>
<feature type="chain" id="PRO_5007557348" evidence="1">
    <location>
        <begin position="25"/>
        <end position="173"/>
    </location>
</feature>